<dbReference type="Pfam" id="PF00439">
    <property type="entry name" value="Bromodomain"/>
    <property type="match status" value="1"/>
</dbReference>
<evidence type="ECO:0000256" key="3">
    <source>
        <dbReference type="ARBA" id="ARBA00022853"/>
    </source>
</evidence>
<evidence type="ECO:0000256" key="7">
    <source>
        <dbReference type="ARBA" id="ARBA00023242"/>
    </source>
</evidence>
<evidence type="ECO:0000256" key="4">
    <source>
        <dbReference type="ARBA" id="ARBA00023015"/>
    </source>
</evidence>
<feature type="compositionally biased region" description="Polar residues" evidence="9">
    <location>
        <begin position="89"/>
        <end position="103"/>
    </location>
</feature>
<dbReference type="PANTHER" id="PTHR16062:SF22">
    <property type="entry name" value="HISTONE-LYSINE N-METHYLTRANSFERASE ASH1L"/>
    <property type="match status" value="1"/>
</dbReference>
<keyword evidence="5 8" id="KW-0103">Bromodomain</keyword>
<evidence type="ECO:0000256" key="6">
    <source>
        <dbReference type="ARBA" id="ARBA00023163"/>
    </source>
</evidence>
<sequence length="112" mass="12948">MRQLAGKRKLPEYYEKSQEPIDLTIIEEKIQTGNYKTPDQFDNDMIKLFDYYIKYYSRTSEIGISAPRLRKLYLCNKINFINTITEATGKVPTNSFPPSQGSTAGDEDVIRL</sequence>
<name>A0A834XXB8_APHGI</name>
<organism evidence="11 12">
    <name type="scientific">Aphidius gifuensis</name>
    <name type="common">Parasitoid wasp</name>
    <dbReference type="NCBI Taxonomy" id="684658"/>
    <lineage>
        <taxon>Eukaryota</taxon>
        <taxon>Metazoa</taxon>
        <taxon>Ecdysozoa</taxon>
        <taxon>Arthropoda</taxon>
        <taxon>Hexapoda</taxon>
        <taxon>Insecta</taxon>
        <taxon>Pterygota</taxon>
        <taxon>Neoptera</taxon>
        <taxon>Endopterygota</taxon>
        <taxon>Hymenoptera</taxon>
        <taxon>Apocrita</taxon>
        <taxon>Ichneumonoidea</taxon>
        <taxon>Braconidae</taxon>
        <taxon>Aphidiinae</taxon>
        <taxon>Aphidius</taxon>
    </lineage>
</organism>
<dbReference type="InterPro" id="IPR037382">
    <property type="entry name" value="Rsc/polybromo"/>
</dbReference>
<dbReference type="PANTHER" id="PTHR16062">
    <property type="entry name" value="SWI/SNF-RELATED"/>
    <property type="match status" value="1"/>
</dbReference>
<evidence type="ECO:0000256" key="9">
    <source>
        <dbReference type="SAM" id="MobiDB-lite"/>
    </source>
</evidence>
<dbReference type="GO" id="GO:0006338">
    <property type="term" value="P:chromatin remodeling"/>
    <property type="evidence" value="ECO:0007669"/>
    <property type="project" value="InterPro"/>
</dbReference>
<evidence type="ECO:0000256" key="5">
    <source>
        <dbReference type="ARBA" id="ARBA00023117"/>
    </source>
</evidence>
<dbReference type="Gene3D" id="1.20.920.10">
    <property type="entry name" value="Bromodomain-like"/>
    <property type="match status" value="1"/>
</dbReference>
<dbReference type="SUPFAM" id="SSF47370">
    <property type="entry name" value="Bromodomain"/>
    <property type="match status" value="1"/>
</dbReference>
<feature type="domain" description="Bromo" evidence="10">
    <location>
        <begin position="1"/>
        <end position="63"/>
    </location>
</feature>
<dbReference type="EMBL" id="JACMRX010000002">
    <property type="protein sequence ID" value="KAF7994302.1"/>
    <property type="molecule type" value="Genomic_DNA"/>
</dbReference>
<dbReference type="InterPro" id="IPR001487">
    <property type="entry name" value="Bromodomain"/>
</dbReference>
<protein>
    <recommendedName>
        <fullName evidence="10">Bromo domain-containing protein</fullName>
    </recommendedName>
</protein>
<evidence type="ECO:0000313" key="11">
    <source>
        <dbReference type="EMBL" id="KAF7994302.1"/>
    </source>
</evidence>
<keyword evidence="6" id="KW-0804">Transcription</keyword>
<dbReference type="OrthoDB" id="79252at2759"/>
<comment type="caution">
    <text evidence="11">The sequence shown here is derived from an EMBL/GenBank/DDBJ whole genome shotgun (WGS) entry which is preliminary data.</text>
</comment>
<evidence type="ECO:0000256" key="2">
    <source>
        <dbReference type="ARBA" id="ARBA00022737"/>
    </source>
</evidence>
<dbReference type="PROSITE" id="PS50014">
    <property type="entry name" value="BROMODOMAIN_2"/>
    <property type="match status" value="1"/>
</dbReference>
<keyword evidence="7" id="KW-0539">Nucleus</keyword>
<accession>A0A834XXB8</accession>
<gene>
    <name evidence="11" type="ORF">HCN44_003392</name>
</gene>
<reference evidence="11 12" key="1">
    <citation type="submission" date="2020-08" db="EMBL/GenBank/DDBJ databases">
        <title>Aphidius gifuensis genome sequencing and assembly.</title>
        <authorList>
            <person name="Du Z."/>
        </authorList>
    </citation>
    <scope>NUCLEOTIDE SEQUENCE [LARGE SCALE GENOMIC DNA]</scope>
    <source>
        <strain evidence="11">YNYX2018</strain>
        <tissue evidence="11">Adults</tissue>
    </source>
</reference>
<evidence type="ECO:0000256" key="1">
    <source>
        <dbReference type="ARBA" id="ARBA00004123"/>
    </source>
</evidence>
<evidence type="ECO:0000259" key="10">
    <source>
        <dbReference type="PROSITE" id="PS50014"/>
    </source>
</evidence>
<dbReference type="PRINTS" id="PR00503">
    <property type="entry name" value="BROMODOMAIN"/>
</dbReference>
<proteinExistence type="predicted"/>
<dbReference type="GO" id="GO:0006368">
    <property type="term" value="P:transcription elongation by RNA polymerase II"/>
    <property type="evidence" value="ECO:0007669"/>
    <property type="project" value="TreeGrafter"/>
</dbReference>
<keyword evidence="3" id="KW-0156">Chromatin regulator</keyword>
<comment type="subcellular location">
    <subcellularLocation>
        <location evidence="1">Nucleus</location>
    </subcellularLocation>
</comment>
<dbReference type="InterPro" id="IPR036427">
    <property type="entry name" value="Bromodomain-like_sf"/>
</dbReference>
<keyword evidence="12" id="KW-1185">Reference proteome</keyword>
<dbReference type="AlphaFoldDB" id="A0A834XXB8"/>
<keyword evidence="2" id="KW-0677">Repeat</keyword>
<evidence type="ECO:0000313" key="12">
    <source>
        <dbReference type="Proteomes" id="UP000639338"/>
    </source>
</evidence>
<feature type="region of interest" description="Disordered" evidence="9">
    <location>
        <begin position="89"/>
        <end position="112"/>
    </location>
</feature>
<dbReference type="GO" id="GO:0016586">
    <property type="term" value="C:RSC-type complex"/>
    <property type="evidence" value="ECO:0007669"/>
    <property type="project" value="InterPro"/>
</dbReference>
<keyword evidence="4" id="KW-0805">Transcription regulation</keyword>
<dbReference type="GO" id="GO:0003682">
    <property type="term" value="F:chromatin binding"/>
    <property type="evidence" value="ECO:0007669"/>
    <property type="project" value="TreeGrafter"/>
</dbReference>
<dbReference type="Proteomes" id="UP000639338">
    <property type="component" value="Unassembled WGS sequence"/>
</dbReference>
<evidence type="ECO:0000256" key="8">
    <source>
        <dbReference type="PROSITE-ProRule" id="PRU00035"/>
    </source>
</evidence>